<evidence type="ECO:0000259" key="1">
    <source>
        <dbReference type="Pfam" id="PF13439"/>
    </source>
</evidence>
<dbReference type="SUPFAM" id="SSF53756">
    <property type="entry name" value="UDP-Glycosyltransferase/glycogen phosphorylase"/>
    <property type="match status" value="1"/>
</dbReference>
<dbReference type="PANTHER" id="PTHR12526:SF638">
    <property type="entry name" value="SPORE COAT PROTEIN SA"/>
    <property type="match status" value="1"/>
</dbReference>
<evidence type="ECO:0000313" key="3">
    <source>
        <dbReference type="Proteomes" id="UP000257039"/>
    </source>
</evidence>
<evidence type="ECO:0000313" key="2">
    <source>
        <dbReference type="EMBL" id="RDH43209.1"/>
    </source>
</evidence>
<reference evidence="2 3" key="1">
    <citation type="submission" date="2017-04" db="EMBL/GenBank/DDBJ databases">
        <title>Draft genome sequence of Zooshikella ganghwensis VG4 isolated from Red Sea sediments.</title>
        <authorList>
            <person name="Rehman Z."/>
            <person name="Alam I."/>
            <person name="Kamau A."/>
            <person name="Bajic V."/>
            <person name="Leiknes T."/>
        </authorList>
    </citation>
    <scope>NUCLEOTIDE SEQUENCE [LARGE SCALE GENOMIC DNA]</scope>
    <source>
        <strain evidence="2 3">VG4</strain>
    </source>
</reference>
<dbReference type="EMBL" id="NDXW01000001">
    <property type="protein sequence ID" value="RDH43209.1"/>
    <property type="molecule type" value="Genomic_DNA"/>
</dbReference>
<name>A0A4P9VKZ3_9GAMM</name>
<dbReference type="InterPro" id="IPR028098">
    <property type="entry name" value="Glyco_trans_4-like_N"/>
</dbReference>
<feature type="domain" description="Glycosyltransferase subfamily 4-like N-terminal" evidence="1">
    <location>
        <begin position="54"/>
        <end position="173"/>
    </location>
</feature>
<keyword evidence="2" id="KW-0808">Transferase</keyword>
<dbReference type="AlphaFoldDB" id="A0A4P9VKZ3"/>
<comment type="caution">
    <text evidence="2">The sequence shown here is derived from an EMBL/GenBank/DDBJ whole genome shotgun (WGS) entry which is preliminary data.</text>
</comment>
<dbReference type="Pfam" id="PF13692">
    <property type="entry name" value="Glyco_trans_1_4"/>
    <property type="match status" value="1"/>
</dbReference>
<dbReference type="Gene3D" id="3.40.50.2000">
    <property type="entry name" value="Glycogen Phosphorylase B"/>
    <property type="match status" value="2"/>
</dbReference>
<gene>
    <name evidence="2" type="ORF">B9G39_07015</name>
</gene>
<organism evidence="2 3">
    <name type="scientific">Zooshikella ganghwensis</name>
    <dbReference type="NCBI Taxonomy" id="202772"/>
    <lineage>
        <taxon>Bacteria</taxon>
        <taxon>Pseudomonadati</taxon>
        <taxon>Pseudomonadota</taxon>
        <taxon>Gammaproteobacteria</taxon>
        <taxon>Oceanospirillales</taxon>
        <taxon>Zooshikellaceae</taxon>
        <taxon>Zooshikella</taxon>
    </lineage>
</organism>
<protein>
    <submittedName>
        <fullName evidence="2">Glycosyltransferase</fullName>
    </submittedName>
</protein>
<keyword evidence="3" id="KW-1185">Reference proteome</keyword>
<sequence length="370" mass="41933">MIVLHIITGLNRGGAEFSLLKILLSDTEWKKKSVIISLTDVGELGSFLLSRGFKVYSLKMNKLLKAPSAIIRLITIIKKINPDIVHTWMYHADFVGGLASRFCGIKNIVWSIRRSTAPPKSSMTYYILLLCAKTSNWIPRKIVCVAKSAAKNHISYGYFKEKIVVIHNGIDFDKLKGDDFFDFEFKLPSNTIIIGCIGRFHYDKGQDLLVKASRKIIEENSRVIFVLVGKGCDYSNKCLVDLLIKEKVINNYYLMGEQKNVFQFLSSFDIYCMPSRTEGFPNALLEAMAMKLPCISTNVGDAEFILGQTGFLVDKICSDCIYMELKKVINMSQKERLNIGDNSAKRVREFSIDVMTNQYINLYADIVDKS</sequence>
<dbReference type="Proteomes" id="UP000257039">
    <property type="component" value="Unassembled WGS sequence"/>
</dbReference>
<dbReference type="PANTHER" id="PTHR12526">
    <property type="entry name" value="GLYCOSYLTRANSFERASE"/>
    <property type="match status" value="1"/>
</dbReference>
<dbReference type="Pfam" id="PF13439">
    <property type="entry name" value="Glyco_transf_4"/>
    <property type="match status" value="1"/>
</dbReference>
<proteinExistence type="predicted"/>
<dbReference type="GO" id="GO:0016757">
    <property type="term" value="F:glycosyltransferase activity"/>
    <property type="evidence" value="ECO:0007669"/>
    <property type="project" value="TreeGrafter"/>
</dbReference>
<accession>A0A4P9VKZ3</accession>